<feature type="transmembrane region" description="Helical" evidence="1">
    <location>
        <begin position="74"/>
        <end position="92"/>
    </location>
</feature>
<keyword evidence="3" id="KW-1185">Reference proteome</keyword>
<feature type="transmembrane region" description="Helical" evidence="1">
    <location>
        <begin position="49"/>
        <end position="67"/>
    </location>
</feature>
<dbReference type="PATRIC" id="fig|405446.3.peg.2988"/>
<dbReference type="EMBL" id="LDJJ01000059">
    <property type="protein sequence ID" value="KRG64839.1"/>
    <property type="molecule type" value="Genomic_DNA"/>
</dbReference>
<accession>A0A0R0CFR3</accession>
<reference evidence="2 3" key="1">
    <citation type="submission" date="2015-05" db="EMBL/GenBank/DDBJ databases">
        <title>Genome sequencing and analysis of members of genus Stenotrophomonas.</title>
        <authorList>
            <person name="Patil P.P."/>
            <person name="Midha S."/>
            <person name="Patil P.B."/>
        </authorList>
    </citation>
    <scope>NUCLEOTIDE SEQUENCE [LARGE SCALE GENOMIC DNA]</scope>
    <source>
        <strain evidence="2 3">DSM 18941</strain>
    </source>
</reference>
<name>A0A0R0CFR3_9GAMM</name>
<evidence type="ECO:0000313" key="3">
    <source>
        <dbReference type="Proteomes" id="UP000051863"/>
    </source>
</evidence>
<protein>
    <recommendedName>
        <fullName evidence="4">Transmembrane protein</fullName>
    </recommendedName>
</protein>
<feature type="transmembrane region" description="Helical" evidence="1">
    <location>
        <begin position="104"/>
        <end position="123"/>
    </location>
</feature>
<proteinExistence type="predicted"/>
<comment type="caution">
    <text evidence="2">The sequence shown here is derived from an EMBL/GenBank/DDBJ whole genome shotgun (WGS) entry which is preliminary data.</text>
</comment>
<organism evidence="2 3">
    <name type="scientific">Stenotrophomonas terrae</name>
    <dbReference type="NCBI Taxonomy" id="405446"/>
    <lineage>
        <taxon>Bacteria</taxon>
        <taxon>Pseudomonadati</taxon>
        <taxon>Pseudomonadota</taxon>
        <taxon>Gammaproteobacteria</taxon>
        <taxon>Lysobacterales</taxon>
        <taxon>Lysobacteraceae</taxon>
        <taxon>Stenotrophomonas</taxon>
    </lineage>
</organism>
<dbReference type="Proteomes" id="UP000051863">
    <property type="component" value="Unassembled WGS sequence"/>
</dbReference>
<evidence type="ECO:0000256" key="1">
    <source>
        <dbReference type="SAM" id="Phobius"/>
    </source>
</evidence>
<keyword evidence="1" id="KW-0472">Membrane</keyword>
<feature type="transmembrane region" description="Helical" evidence="1">
    <location>
        <begin position="24"/>
        <end position="43"/>
    </location>
</feature>
<evidence type="ECO:0008006" key="4">
    <source>
        <dbReference type="Google" id="ProtNLM"/>
    </source>
</evidence>
<keyword evidence="1" id="KW-0812">Transmembrane</keyword>
<keyword evidence="1" id="KW-1133">Transmembrane helix</keyword>
<gene>
    <name evidence="2" type="ORF">ABB27_16145</name>
</gene>
<dbReference type="AlphaFoldDB" id="A0A0R0CFR3"/>
<evidence type="ECO:0000313" key="2">
    <source>
        <dbReference type="EMBL" id="KRG64839.1"/>
    </source>
</evidence>
<sequence>MQQRGVRSLQMLAGNVGAGFRRRALLPAVFYLVMAVLVLITAWAGRALWPQLAPLVLLLCAAMMGRMRSVRRRWLGVYLSVVVLLLLLQLPWSGLQPAGVQRVALVAMALALAQVLIYTVRLLRLAQTLQLQADDLEDAAILALLPPQAAEDARQWLAGDERKTAELSEVVSLSVLYATLQSPGVQRRRLRRVLPG</sequence>